<dbReference type="OrthoDB" id="1101576at2759"/>
<dbReference type="EMBL" id="LSSN01000485">
    <property type="protein sequence ID" value="OMJ23709.1"/>
    <property type="molecule type" value="Genomic_DNA"/>
</dbReference>
<comment type="caution">
    <text evidence="1">The sequence shown here is derived from an EMBL/GenBank/DDBJ whole genome shotgun (WGS) entry which is preliminary data.</text>
</comment>
<keyword evidence="2" id="KW-1185">Reference proteome</keyword>
<organism evidence="1 2">
    <name type="scientific">Smittium culicis</name>
    <dbReference type="NCBI Taxonomy" id="133412"/>
    <lineage>
        <taxon>Eukaryota</taxon>
        <taxon>Fungi</taxon>
        <taxon>Fungi incertae sedis</taxon>
        <taxon>Zoopagomycota</taxon>
        <taxon>Kickxellomycotina</taxon>
        <taxon>Harpellomycetes</taxon>
        <taxon>Harpellales</taxon>
        <taxon>Legeriomycetaceae</taxon>
        <taxon>Smittium</taxon>
    </lineage>
</organism>
<proteinExistence type="predicted"/>
<dbReference type="PANTHER" id="PTHR45913">
    <property type="entry name" value="EPM2A-INTERACTING PROTEIN 1"/>
    <property type="match status" value="1"/>
</dbReference>
<gene>
    <name evidence="1" type="ORF">AYI70_g2078</name>
</gene>
<reference evidence="1 2" key="1">
    <citation type="submission" date="2017-01" db="EMBL/GenBank/DDBJ databases">
        <authorList>
            <person name="Mah S.A."/>
            <person name="Swanson W.J."/>
            <person name="Moy G.W."/>
            <person name="Vacquier V.D."/>
        </authorList>
    </citation>
    <scope>NUCLEOTIDE SEQUENCE [LARGE SCALE GENOMIC DNA]</scope>
    <source>
        <strain evidence="1 2">GSMNP</strain>
    </source>
</reference>
<dbReference type="Proteomes" id="UP000187283">
    <property type="component" value="Unassembled WGS sequence"/>
</dbReference>
<accession>A0A1R1Y9U3</accession>
<sequence>MRGNRKGFITLVLKENPDVVTTHCMIHSEALAAKSLPENLKVTLNQAVKVVNYIKSRPLNSRIFAQLCDAMDSDYKFLLYNTKVRWLSKGKFLKRLVHLKVEVISFLKVEEADLAFYDHDELWWLKV</sequence>
<evidence type="ECO:0000313" key="1">
    <source>
        <dbReference type="EMBL" id="OMJ23709.1"/>
    </source>
</evidence>
<name>A0A1R1Y9U3_9FUNG</name>
<dbReference type="STRING" id="133412.A0A1R1Y9U3"/>
<dbReference type="PANTHER" id="PTHR45913:SF19">
    <property type="entry name" value="LOW QUALITY PROTEIN: ZINC FINGER BED DOMAIN-CONTAINING PROTEIN 5-LIKE"/>
    <property type="match status" value="1"/>
</dbReference>
<dbReference type="AlphaFoldDB" id="A0A1R1Y9U3"/>
<evidence type="ECO:0000313" key="2">
    <source>
        <dbReference type="Proteomes" id="UP000187283"/>
    </source>
</evidence>
<protein>
    <submittedName>
        <fullName evidence="1">SCAN domain-containing protein 3</fullName>
    </submittedName>
</protein>